<comment type="caution">
    <text evidence="2">The sequence shown here is derived from an EMBL/GenBank/DDBJ whole genome shotgun (WGS) entry which is preliminary data.</text>
</comment>
<dbReference type="Proteomes" id="UP000324800">
    <property type="component" value="Unassembled WGS sequence"/>
</dbReference>
<name>A0A5J4VPG5_9EUKA</name>
<dbReference type="EMBL" id="SNRW01005886">
    <property type="protein sequence ID" value="KAA6384163.1"/>
    <property type="molecule type" value="Genomic_DNA"/>
</dbReference>
<evidence type="ECO:0000313" key="3">
    <source>
        <dbReference type="Proteomes" id="UP000324800"/>
    </source>
</evidence>
<feature type="non-terminal residue" evidence="2">
    <location>
        <position position="1"/>
    </location>
</feature>
<feature type="compositionally biased region" description="Basic and acidic residues" evidence="1">
    <location>
        <begin position="384"/>
        <end position="398"/>
    </location>
</feature>
<dbReference type="InterPro" id="IPR010736">
    <property type="entry name" value="SHIPPO-rpt"/>
</dbReference>
<accession>A0A5J4VPG5</accession>
<dbReference type="Pfam" id="PF07004">
    <property type="entry name" value="SHIPPO-rpt"/>
    <property type="match status" value="2"/>
</dbReference>
<sequence length="485" mass="53637">IPSSIPSVPTKYITILNPDCHEKKGFLHQAVRFPAPPESEAPDPGVYYHPIDYNLQSDSFSKHGYGNFASKSRRFPIQRPPTMVGVGQYNFKSTLSEKGVYSPFFQPSVQPAAKTGTPGPGTYTPNVVESKEWWQLMTPVMSSFKSTVPRVVEAFNKKPTRTAPGLYEVKDTFEYAKAKETTLGPSVHYSEDRGMGKAADYVAKGNGRAGKIMVPLSRVARKEADQPRLRSRLQINAEGYQPSASGVFQEDQKKNRTMTMPNLPTHTPTSLLMPSSSFNSRLKRNEWTISNENVPGPGSYDPHVHHVKVLDELKETHPFAEQQISRFGDMPNKPKWDPYPGPGQYQTDSYYKPQLLDLAQADPNTIITSGNSSPLSLGLQQPQKGKDKTTRTWGDNRRKPGTLPAQLILQHNASILHPNAVFLSETHRGAYGSDLPSGGVTDLSGPVPVTEVASSGIKNPGPAYYHSQKPSNKTSFHIKNPINWV</sequence>
<dbReference type="AlphaFoldDB" id="A0A5J4VPG5"/>
<dbReference type="OrthoDB" id="186871at2759"/>
<gene>
    <name evidence="2" type="ORF">EZS28_020308</name>
</gene>
<evidence type="ECO:0000313" key="2">
    <source>
        <dbReference type="EMBL" id="KAA6384163.1"/>
    </source>
</evidence>
<organism evidence="2 3">
    <name type="scientific">Streblomastix strix</name>
    <dbReference type="NCBI Taxonomy" id="222440"/>
    <lineage>
        <taxon>Eukaryota</taxon>
        <taxon>Metamonada</taxon>
        <taxon>Preaxostyla</taxon>
        <taxon>Oxymonadida</taxon>
        <taxon>Streblomastigidae</taxon>
        <taxon>Streblomastix</taxon>
    </lineage>
</organism>
<evidence type="ECO:0000256" key="1">
    <source>
        <dbReference type="SAM" id="MobiDB-lite"/>
    </source>
</evidence>
<protein>
    <submittedName>
        <fullName evidence="2">Uncharacterized protein</fullName>
    </submittedName>
</protein>
<reference evidence="2 3" key="1">
    <citation type="submission" date="2019-03" db="EMBL/GenBank/DDBJ databases">
        <title>Single cell metagenomics reveals metabolic interactions within the superorganism composed of flagellate Streblomastix strix and complex community of Bacteroidetes bacteria on its surface.</title>
        <authorList>
            <person name="Treitli S.C."/>
            <person name="Kolisko M."/>
            <person name="Husnik F."/>
            <person name="Keeling P."/>
            <person name="Hampl V."/>
        </authorList>
    </citation>
    <scope>NUCLEOTIDE SEQUENCE [LARGE SCALE GENOMIC DNA]</scope>
    <source>
        <strain evidence="2">ST1C</strain>
    </source>
</reference>
<feature type="region of interest" description="Disordered" evidence="1">
    <location>
        <begin position="369"/>
        <end position="399"/>
    </location>
</feature>
<proteinExistence type="predicted"/>
<feature type="compositionally biased region" description="Polar residues" evidence="1">
    <location>
        <begin position="369"/>
        <end position="383"/>
    </location>
</feature>